<feature type="binding site" evidence="16">
    <location>
        <begin position="113"/>
        <end position="116"/>
    </location>
    <ligand>
        <name>substrate</name>
    </ligand>
</feature>
<comment type="cofactor">
    <cofactor evidence="2">
        <name>K(+)</name>
        <dbReference type="ChEBI" id="CHEBI:29103"/>
    </cofactor>
</comment>
<dbReference type="GO" id="GO:0005737">
    <property type="term" value="C:cytoplasm"/>
    <property type="evidence" value="ECO:0007669"/>
    <property type="project" value="UniProtKB-SubCell"/>
</dbReference>
<comment type="function">
    <text evidence="16">Catalyzes the phosphorylation of pantothenate (Pan), the first step in CoA biosynthesis.</text>
</comment>
<dbReference type="STRING" id="1122195.SAMN02745164_01983"/>
<name>A0A1M4ZNZ7_MARH1</name>
<dbReference type="EMBL" id="FQUI01000045">
    <property type="protein sequence ID" value="SHF19724.1"/>
    <property type="molecule type" value="Genomic_DNA"/>
</dbReference>
<comment type="cofactor">
    <cofactor evidence="16">
        <name>NH4(+)</name>
        <dbReference type="ChEBI" id="CHEBI:28938"/>
    </cofactor>
    <cofactor evidence="16">
        <name>K(+)</name>
        <dbReference type="ChEBI" id="CHEBI:29103"/>
    </cofactor>
    <text evidence="16">A monovalent cation. Ammonium or potassium.</text>
</comment>
<keyword evidence="11 16" id="KW-0067">ATP-binding</keyword>
<dbReference type="UniPathway" id="UPA00241">
    <property type="reaction ID" value="UER00352"/>
</dbReference>
<dbReference type="Gene3D" id="3.30.420.40">
    <property type="match status" value="2"/>
</dbReference>
<dbReference type="CDD" id="cd24015">
    <property type="entry name" value="ASKHA_NBD_PanK-III"/>
    <property type="match status" value="1"/>
</dbReference>
<keyword evidence="10 16" id="KW-0418">Kinase</keyword>
<evidence type="ECO:0000256" key="16">
    <source>
        <dbReference type="HAMAP-Rule" id="MF_01274"/>
    </source>
</evidence>
<evidence type="ECO:0000313" key="17">
    <source>
        <dbReference type="EMBL" id="SHF19724.1"/>
    </source>
</evidence>
<comment type="catalytic activity">
    <reaction evidence="1 16">
        <text>(R)-pantothenate + ATP = (R)-4'-phosphopantothenate + ADP + H(+)</text>
        <dbReference type="Rhea" id="RHEA:16373"/>
        <dbReference type="ChEBI" id="CHEBI:10986"/>
        <dbReference type="ChEBI" id="CHEBI:15378"/>
        <dbReference type="ChEBI" id="CHEBI:29032"/>
        <dbReference type="ChEBI" id="CHEBI:30616"/>
        <dbReference type="ChEBI" id="CHEBI:456216"/>
        <dbReference type="EC" id="2.7.1.33"/>
    </reaction>
</comment>
<evidence type="ECO:0000256" key="4">
    <source>
        <dbReference type="ARBA" id="ARBA00005225"/>
    </source>
</evidence>
<feature type="binding site" evidence="16">
    <location>
        <begin position="13"/>
        <end position="20"/>
    </location>
    <ligand>
        <name>ATP</name>
        <dbReference type="ChEBI" id="CHEBI:30616"/>
    </ligand>
</feature>
<comment type="subunit">
    <text evidence="5 16">Homodimer.</text>
</comment>
<comment type="caution">
    <text evidence="16">Lacks conserved residue(s) required for the propagation of feature annotation.</text>
</comment>
<dbReference type="NCBIfam" id="NF009848">
    <property type="entry name" value="PRK13318.1-6"/>
    <property type="match status" value="1"/>
</dbReference>
<dbReference type="InterPro" id="IPR004619">
    <property type="entry name" value="Type_III_PanK"/>
</dbReference>
<evidence type="ECO:0000256" key="1">
    <source>
        <dbReference type="ARBA" id="ARBA00001206"/>
    </source>
</evidence>
<feature type="active site" description="Proton acceptor" evidence="16">
    <location>
        <position position="115"/>
    </location>
</feature>
<reference evidence="17" key="1">
    <citation type="submission" date="2016-11" db="EMBL/GenBank/DDBJ databases">
        <authorList>
            <person name="Varghese N."/>
            <person name="Submissions S."/>
        </authorList>
    </citation>
    <scope>NUCLEOTIDE SEQUENCE [LARGE SCALE GENOMIC DNA]</scope>
    <source>
        <strain evidence="17">DSM 16785</strain>
    </source>
</reference>
<gene>
    <name evidence="16" type="primary">coaX</name>
    <name evidence="17" type="ORF">SAMN02745164_01983</name>
</gene>
<evidence type="ECO:0000256" key="2">
    <source>
        <dbReference type="ARBA" id="ARBA00001958"/>
    </source>
</evidence>
<dbReference type="NCBIfam" id="NF009855">
    <property type="entry name" value="PRK13321.1"/>
    <property type="match status" value="1"/>
</dbReference>
<comment type="similarity">
    <text evidence="14 16">Belongs to the type III pantothenate kinase family.</text>
</comment>
<evidence type="ECO:0000256" key="13">
    <source>
        <dbReference type="ARBA" id="ARBA00022993"/>
    </source>
</evidence>
<sequence>MTLGGNILRLLFDVGNTHIVVGLFEKDFLQTWRIGTKSFETEDELYSHLFPLLNRLNIYERDINAVIISSVVPSVNYILDKYAQKYYGVEAIFVSSNKLNGMKLKVDYPNEVGADRIANALALRKYYSKNSIAVDFGTAITIDVIYNGDFIGGSIIPGINTQMMALFSKTAKLPQVELKFLDYSVGKNTIDNIQIGIIKTVVYGIQQLLKDIEKEYKTKFDIVITGGIGKSLQNIIPEFENYDPYLTLKGLNVFYDLMKGEI</sequence>
<dbReference type="EC" id="2.7.1.33" evidence="6 16"/>
<dbReference type="GO" id="GO:0005524">
    <property type="term" value="F:ATP binding"/>
    <property type="evidence" value="ECO:0007669"/>
    <property type="project" value="UniProtKB-UniRule"/>
</dbReference>
<dbReference type="GO" id="GO:0046872">
    <property type="term" value="F:metal ion binding"/>
    <property type="evidence" value="ECO:0007669"/>
    <property type="project" value="UniProtKB-KW"/>
</dbReference>
<dbReference type="HAMAP" id="MF_01274">
    <property type="entry name" value="Pantothen_kinase_3"/>
    <property type="match status" value="1"/>
</dbReference>
<comment type="caution">
    <text evidence="17">The sequence shown here is derived from an EMBL/GenBank/DDBJ whole genome shotgun (WGS) entry which is preliminary data.</text>
</comment>
<dbReference type="PANTHER" id="PTHR34265:SF1">
    <property type="entry name" value="TYPE III PANTOTHENATE KINASE"/>
    <property type="match status" value="1"/>
</dbReference>
<keyword evidence="18" id="KW-1185">Reference proteome</keyword>
<dbReference type="SUPFAM" id="SSF53067">
    <property type="entry name" value="Actin-like ATPase domain"/>
    <property type="match status" value="2"/>
</dbReference>
<dbReference type="AlphaFoldDB" id="A0A1M4ZNZ7"/>
<organism evidence="17 18">
    <name type="scientific">Marinitoga hydrogenitolerans (strain DSM 16785 / JCM 12826 / AT1271)</name>
    <dbReference type="NCBI Taxonomy" id="1122195"/>
    <lineage>
        <taxon>Bacteria</taxon>
        <taxon>Thermotogati</taxon>
        <taxon>Thermotogota</taxon>
        <taxon>Thermotogae</taxon>
        <taxon>Petrotogales</taxon>
        <taxon>Petrotogaceae</taxon>
        <taxon>Marinitoga</taxon>
    </lineage>
</organism>
<evidence type="ECO:0000256" key="14">
    <source>
        <dbReference type="ARBA" id="ARBA00038036"/>
    </source>
</evidence>
<keyword evidence="13 16" id="KW-0173">Coenzyme A biosynthesis</keyword>
<comment type="subcellular location">
    <subcellularLocation>
        <location evidence="3 16">Cytoplasm</location>
    </subcellularLocation>
</comment>
<dbReference type="Pfam" id="PF03309">
    <property type="entry name" value="Pan_kinase"/>
    <property type="match status" value="1"/>
</dbReference>
<accession>A0A1M4ZNZ7</accession>
<protein>
    <recommendedName>
        <fullName evidence="15 16">Type III pantothenate kinase</fullName>
        <ecNumber evidence="6 16">2.7.1.33</ecNumber>
    </recommendedName>
    <alternativeName>
        <fullName evidence="16">PanK-III</fullName>
    </alternativeName>
    <alternativeName>
        <fullName evidence="16">Pantothenic acid kinase</fullName>
    </alternativeName>
</protein>
<evidence type="ECO:0000256" key="12">
    <source>
        <dbReference type="ARBA" id="ARBA00022958"/>
    </source>
</evidence>
<evidence type="ECO:0000256" key="15">
    <source>
        <dbReference type="ARBA" id="ARBA00040883"/>
    </source>
</evidence>
<dbReference type="GO" id="GO:0015937">
    <property type="term" value="P:coenzyme A biosynthetic process"/>
    <property type="evidence" value="ECO:0007669"/>
    <property type="project" value="UniProtKB-UniRule"/>
</dbReference>
<dbReference type="GO" id="GO:0004594">
    <property type="term" value="F:pantothenate kinase activity"/>
    <property type="evidence" value="ECO:0007669"/>
    <property type="project" value="UniProtKB-UniRule"/>
</dbReference>
<evidence type="ECO:0000256" key="9">
    <source>
        <dbReference type="ARBA" id="ARBA00022741"/>
    </source>
</evidence>
<feature type="binding site" evidence="16">
    <location>
        <position position="135"/>
    </location>
    <ligand>
        <name>K(+)</name>
        <dbReference type="ChEBI" id="CHEBI:29103"/>
    </ligand>
</feature>
<evidence type="ECO:0000256" key="5">
    <source>
        <dbReference type="ARBA" id="ARBA00011738"/>
    </source>
</evidence>
<keyword evidence="7 16" id="KW-0963">Cytoplasm</keyword>
<evidence type="ECO:0000256" key="11">
    <source>
        <dbReference type="ARBA" id="ARBA00022840"/>
    </source>
</evidence>
<dbReference type="InterPro" id="IPR043129">
    <property type="entry name" value="ATPase_NBD"/>
</dbReference>
<keyword evidence="12 16" id="KW-0630">Potassium</keyword>
<feature type="binding site" evidence="16">
    <location>
        <position position="138"/>
    </location>
    <ligand>
        <name>ATP</name>
        <dbReference type="ChEBI" id="CHEBI:30616"/>
    </ligand>
</feature>
<evidence type="ECO:0000256" key="3">
    <source>
        <dbReference type="ARBA" id="ARBA00004496"/>
    </source>
</evidence>
<evidence type="ECO:0000256" key="7">
    <source>
        <dbReference type="ARBA" id="ARBA00022490"/>
    </source>
</evidence>
<evidence type="ECO:0000256" key="10">
    <source>
        <dbReference type="ARBA" id="ARBA00022777"/>
    </source>
</evidence>
<dbReference type="PANTHER" id="PTHR34265">
    <property type="entry name" value="TYPE III PANTOTHENATE KINASE"/>
    <property type="match status" value="1"/>
</dbReference>
<keyword evidence="9 16" id="KW-0547">Nucleotide-binding</keyword>
<evidence type="ECO:0000256" key="6">
    <source>
        <dbReference type="ARBA" id="ARBA00012102"/>
    </source>
</evidence>
<keyword evidence="16" id="KW-0479">Metal-binding</keyword>
<comment type="pathway">
    <text evidence="4 16">Cofactor biosynthesis; coenzyme A biosynthesis; CoA from (R)-pantothenate: step 1/5.</text>
</comment>
<keyword evidence="8 16" id="KW-0808">Transferase</keyword>
<dbReference type="Proteomes" id="UP000184334">
    <property type="component" value="Unassembled WGS sequence"/>
</dbReference>
<feature type="binding site" evidence="16">
    <location>
        <position position="189"/>
    </location>
    <ligand>
        <name>substrate</name>
    </ligand>
</feature>
<proteinExistence type="inferred from homology"/>
<dbReference type="NCBIfam" id="TIGR00671">
    <property type="entry name" value="baf"/>
    <property type="match status" value="1"/>
</dbReference>
<evidence type="ECO:0000313" key="18">
    <source>
        <dbReference type="Proteomes" id="UP000184334"/>
    </source>
</evidence>
<evidence type="ECO:0000256" key="8">
    <source>
        <dbReference type="ARBA" id="ARBA00022679"/>
    </source>
</evidence>